<dbReference type="AlphaFoldDB" id="A0A858BZR3"/>
<dbReference type="GO" id="GO:0003743">
    <property type="term" value="F:translation initiation factor activity"/>
    <property type="evidence" value="ECO:0007669"/>
    <property type="project" value="UniProtKB-UniRule"/>
</dbReference>
<sequence>MRFICLLICRRCKKISKENLINEEIRDKELRVIDSDGAQLGIMSLEDAMALANEKKLDLVNISPNAKPPVCKILDYGKYRYELQKRDKEAKKKQKTTSVKEIRLSTFIEVHDIQVKANTATKFLKDGDRVKVSLRFKGRERDHANKGLEVMRLFTEAVSSVGTIEKKPEFEGRSLIMILAPKAEKADK</sequence>
<dbReference type="Pfam" id="PF05198">
    <property type="entry name" value="IF3_N"/>
    <property type="match status" value="1"/>
</dbReference>
<dbReference type="InterPro" id="IPR001288">
    <property type="entry name" value="Translation_initiation_fac_3"/>
</dbReference>
<evidence type="ECO:0000256" key="2">
    <source>
        <dbReference type="ARBA" id="ARBA00022540"/>
    </source>
</evidence>
<dbReference type="Pfam" id="PF00707">
    <property type="entry name" value="IF3_C"/>
    <property type="match status" value="1"/>
</dbReference>
<dbReference type="FunFam" id="3.30.110.10:FF:000001">
    <property type="entry name" value="Translation initiation factor IF-3"/>
    <property type="match status" value="1"/>
</dbReference>
<evidence type="ECO:0000256" key="4">
    <source>
        <dbReference type="HAMAP-Rule" id="MF_00080"/>
    </source>
</evidence>
<evidence type="ECO:0000259" key="7">
    <source>
        <dbReference type="Pfam" id="PF00707"/>
    </source>
</evidence>
<evidence type="ECO:0000256" key="3">
    <source>
        <dbReference type="ARBA" id="ARBA00022917"/>
    </source>
</evidence>
<dbReference type="EMBL" id="CP048649">
    <property type="protein sequence ID" value="QIB70759.1"/>
    <property type="molecule type" value="Genomic_DNA"/>
</dbReference>
<dbReference type="Gene3D" id="3.10.20.80">
    <property type="entry name" value="Translation initiation factor 3 (IF-3), N-terminal domain"/>
    <property type="match status" value="1"/>
</dbReference>
<gene>
    <name evidence="4" type="primary">infC</name>
    <name evidence="9" type="ORF">Ami103574_11445</name>
</gene>
<evidence type="ECO:0000313" key="9">
    <source>
        <dbReference type="EMBL" id="QIB70759.1"/>
    </source>
</evidence>
<dbReference type="GO" id="GO:0032790">
    <property type="term" value="P:ribosome disassembly"/>
    <property type="evidence" value="ECO:0007669"/>
    <property type="project" value="TreeGrafter"/>
</dbReference>
<comment type="subcellular location">
    <subcellularLocation>
        <location evidence="4 6">Cytoplasm</location>
    </subcellularLocation>
</comment>
<comment type="function">
    <text evidence="4 6">IF-3 binds to the 30S ribosomal subunit and shifts the equilibrium between 70S ribosomes and their 50S and 30S subunits in favor of the free subunits, thus enhancing the availability of 30S subunits on which protein synthesis initiation begins.</text>
</comment>
<dbReference type="Gene3D" id="3.30.110.10">
    <property type="entry name" value="Translation initiation factor 3 (IF-3), C-terminal domain"/>
    <property type="match status" value="1"/>
</dbReference>
<dbReference type="SUPFAM" id="SSF55200">
    <property type="entry name" value="Translation initiation factor IF3, C-terminal domain"/>
    <property type="match status" value="1"/>
</dbReference>
<dbReference type="KEGG" id="abut:Ami103574_11445"/>
<protein>
    <recommendedName>
        <fullName evidence="4 5">Translation initiation factor IF-3</fullName>
    </recommendedName>
</protein>
<proteinExistence type="inferred from homology"/>
<accession>A0A858BZR3</accession>
<name>A0A858BZR3_9FIRM</name>
<dbReference type="NCBIfam" id="TIGR00168">
    <property type="entry name" value="infC"/>
    <property type="match status" value="1"/>
</dbReference>
<keyword evidence="10" id="KW-1185">Reference proteome</keyword>
<dbReference type="InterPro" id="IPR036787">
    <property type="entry name" value="T_IF-3_N_sf"/>
</dbReference>
<comment type="subunit">
    <text evidence="4 6">Monomer.</text>
</comment>
<dbReference type="InterPro" id="IPR019815">
    <property type="entry name" value="Translation_initiation_fac_3_C"/>
</dbReference>
<evidence type="ECO:0000259" key="8">
    <source>
        <dbReference type="Pfam" id="PF05198"/>
    </source>
</evidence>
<dbReference type="GO" id="GO:0005829">
    <property type="term" value="C:cytosol"/>
    <property type="evidence" value="ECO:0007669"/>
    <property type="project" value="TreeGrafter"/>
</dbReference>
<dbReference type="SUPFAM" id="SSF54364">
    <property type="entry name" value="Translation initiation factor IF3, N-terminal domain"/>
    <property type="match status" value="1"/>
</dbReference>
<organism evidence="9 10">
    <name type="scientific">Aminipila butyrica</name>
    <dbReference type="NCBI Taxonomy" id="433296"/>
    <lineage>
        <taxon>Bacteria</taxon>
        <taxon>Bacillati</taxon>
        <taxon>Bacillota</taxon>
        <taxon>Clostridia</taxon>
        <taxon>Peptostreptococcales</taxon>
        <taxon>Anaerovoracaceae</taxon>
        <taxon>Aminipila</taxon>
    </lineage>
</organism>
<keyword evidence="4" id="KW-0963">Cytoplasm</keyword>
<dbReference type="InterPro" id="IPR036788">
    <property type="entry name" value="T_IF-3_C_sf"/>
</dbReference>
<dbReference type="PANTHER" id="PTHR10938:SF0">
    <property type="entry name" value="TRANSLATION INITIATION FACTOR IF-3, MITOCHONDRIAL"/>
    <property type="match status" value="1"/>
</dbReference>
<evidence type="ECO:0000256" key="6">
    <source>
        <dbReference type="RuleBase" id="RU000646"/>
    </source>
</evidence>
<reference evidence="9 10" key="1">
    <citation type="submission" date="2020-02" db="EMBL/GenBank/DDBJ databases">
        <authorList>
            <person name="Kim Y.B."/>
            <person name="Roh S.W."/>
        </authorList>
    </citation>
    <scope>NUCLEOTIDE SEQUENCE [LARGE SCALE GENOMIC DNA]</scope>
    <source>
        <strain evidence="9 10">DSM 103574</strain>
    </source>
</reference>
<keyword evidence="2 4" id="KW-0396">Initiation factor</keyword>
<dbReference type="InterPro" id="IPR019813">
    <property type="entry name" value="Translation_initiation_fac3_CS"/>
</dbReference>
<dbReference type="GO" id="GO:0043022">
    <property type="term" value="F:ribosome binding"/>
    <property type="evidence" value="ECO:0007669"/>
    <property type="project" value="UniProtKB-ARBA"/>
</dbReference>
<dbReference type="HAMAP" id="MF_00080">
    <property type="entry name" value="IF_3"/>
    <property type="match status" value="1"/>
</dbReference>
<keyword evidence="3 4" id="KW-0648">Protein biosynthesis</keyword>
<dbReference type="FunFam" id="3.10.20.80:FF:000001">
    <property type="entry name" value="Translation initiation factor IF-3"/>
    <property type="match status" value="1"/>
</dbReference>
<dbReference type="GO" id="GO:0016020">
    <property type="term" value="C:membrane"/>
    <property type="evidence" value="ECO:0007669"/>
    <property type="project" value="TreeGrafter"/>
</dbReference>
<feature type="domain" description="Translation initiation factor 3 C-terminal" evidence="7">
    <location>
        <begin position="98"/>
        <end position="182"/>
    </location>
</feature>
<evidence type="ECO:0000256" key="1">
    <source>
        <dbReference type="ARBA" id="ARBA00005439"/>
    </source>
</evidence>
<feature type="domain" description="Translation initiation factor 3 N-terminal" evidence="8">
    <location>
        <begin position="21"/>
        <end position="90"/>
    </location>
</feature>
<evidence type="ECO:0000256" key="5">
    <source>
        <dbReference type="NCBIfam" id="TIGR00168"/>
    </source>
</evidence>
<comment type="similarity">
    <text evidence="1 4 6">Belongs to the IF-3 family.</text>
</comment>
<dbReference type="PANTHER" id="PTHR10938">
    <property type="entry name" value="TRANSLATION INITIATION FACTOR IF-3"/>
    <property type="match status" value="1"/>
</dbReference>
<dbReference type="Proteomes" id="UP000466848">
    <property type="component" value="Chromosome"/>
</dbReference>
<evidence type="ECO:0000313" key="10">
    <source>
        <dbReference type="Proteomes" id="UP000466848"/>
    </source>
</evidence>
<dbReference type="PROSITE" id="PS00938">
    <property type="entry name" value="IF3"/>
    <property type="match status" value="1"/>
</dbReference>
<dbReference type="InterPro" id="IPR019814">
    <property type="entry name" value="Translation_initiation_fac_3_N"/>
</dbReference>